<organism evidence="8 9">
    <name type="scientific">Alicyclobacillus tolerans</name>
    <dbReference type="NCBI Taxonomy" id="90970"/>
    <lineage>
        <taxon>Bacteria</taxon>
        <taxon>Bacillati</taxon>
        <taxon>Bacillota</taxon>
        <taxon>Bacilli</taxon>
        <taxon>Bacillales</taxon>
        <taxon>Alicyclobacillaceae</taxon>
        <taxon>Alicyclobacillus</taxon>
    </lineage>
</organism>
<evidence type="ECO:0000256" key="2">
    <source>
        <dbReference type="ARBA" id="ARBA00005013"/>
    </source>
</evidence>
<comment type="function">
    <text evidence="6">Catalyzes the conversion of 7,8-dihydroneopterin to 6-hydroxymethyl-7,8-dihydropterin.</text>
</comment>
<dbReference type="EMBL" id="FRAF01000002">
    <property type="protein sequence ID" value="SHJ64853.1"/>
    <property type="molecule type" value="Genomic_DNA"/>
</dbReference>
<dbReference type="GO" id="GO:0004150">
    <property type="term" value="F:dihydroneopterin aldolase activity"/>
    <property type="evidence" value="ECO:0007669"/>
    <property type="project" value="UniProtKB-UniRule"/>
</dbReference>
<dbReference type="OrthoDB" id="9803748at2"/>
<dbReference type="SMART" id="SM00905">
    <property type="entry name" value="FolB"/>
    <property type="match status" value="1"/>
</dbReference>
<comment type="similarity">
    <text evidence="3 6">Belongs to the DHNA family.</text>
</comment>
<dbReference type="NCBIfam" id="TIGR00525">
    <property type="entry name" value="folB"/>
    <property type="match status" value="1"/>
</dbReference>
<keyword evidence="9" id="KW-1185">Reference proteome</keyword>
<gene>
    <name evidence="8" type="ORF">SAMN05443507_10269</name>
</gene>
<dbReference type="GO" id="GO:0005737">
    <property type="term" value="C:cytoplasm"/>
    <property type="evidence" value="ECO:0007669"/>
    <property type="project" value="TreeGrafter"/>
</dbReference>
<dbReference type="AlphaFoldDB" id="A0A1M6L116"/>
<dbReference type="STRING" id="1830138.SAMN05443507_10269"/>
<evidence type="ECO:0000256" key="5">
    <source>
        <dbReference type="ARBA" id="ARBA00023239"/>
    </source>
</evidence>
<comment type="pathway">
    <text evidence="2 6">Cofactor biosynthesis; tetrahydrofolate biosynthesis; 2-amino-4-hydroxy-6-hydroxymethyl-7,8-dihydropteridine diphosphate from 7,8-dihydroneopterin triphosphate: step 3/4.</text>
</comment>
<dbReference type="SUPFAM" id="SSF55620">
    <property type="entry name" value="Tetrahydrobiopterin biosynthesis enzymes-like"/>
    <property type="match status" value="1"/>
</dbReference>
<dbReference type="Gene3D" id="3.30.1130.10">
    <property type="match status" value="1"/>
</dbReference>
<dbReference type="InterPro" id="IPR043133">
    <property type="entry name" value="GTP-CH-I_C/QueF"/>
</dbReference>
<feature type="domain" description="Dihydroneopterin aldolase/epimerase" evidence="7">
    <location>
        <begin position="4"/>
        <end position="117"/>
    </location>
</feature>
<evidence type="ECO:0000313" key="8">
    <source>
        <dbReference type="EMBL" id="SHJ64853.1"/>
    </source>
</evidence>
<dbReference type="GO" id="GO:0046654">
    <property type="term" value="P:tetrahydrofolate biosynthetic process"/>
    <property type="evidence" value="ECO:0007669"/>
    <property type="project" value="UniProtKB-UniRule"/>
</dbReference>
<dbReference type="EC" id="4.1.2.25" evidence="6"/>
<dbReference type="NCBIfam" id="TIGR00526">
    <property type="entry name" value="folB_dom"/>
    <property type="match status" value="1"/>
</dbReference>
<sequence>MDEIRLRGLQFFGYHGVMPEETVTGQRFIVHLNLKIDLKQAGLTDSIKHTVDYAAVYRTVKEVVTGVPRRLIEAVAEDVAKVLLERFLLVEEVTVELEKPGAPIPGIFETVSVLMTRRRH</sequence>
<proteinExistence type="inferred from homology"/>
<dbReference type="InterPro" id="IPR006156">
    <property type="entry name" value="Dihydroneopterin_aldolase"/>
</dbReference>
<name>A0A1M6L116_9BACL</name>
<dbReference type="InterPro" id="IPR006157">
    <property type="entry name" value="FolB_dom"/>
</dbReference>
<evidence type="ECO:0000259" key="7">
    <source>
        <dbReference type="SMART" id="SM00905"/>
    </source>
</evidence>
<accession>A0A1M6L116</accession>
<evidence type="ECO:0000256" key="6">
    <source>
        <dbReference type="RuleBase" id="RU362079"/>
    </source>
</evidence>
<protein>
    <recommendedName>
        <fullName evidence="6">7,8-dihydroneopterin aldolase</fullName>
        <ecNumber evidence="6">4.1.2.25</ecNumber>
    </recommendedName>
</protein>
<evidence type="ECO:0000256" key="4">
    <source>
        <dbReference type="ARBA" id="ARBA00022909"/>
    </source>
</evidence>
<dbReference type="CDD" id="cd00534">
    <property type="entry name" value="DHNA_DHNTPE"/>
    <property type="match status" value="1"/>
</dbReference>
<dbReference type="Proteomes" id="UP000184016">
    <property type="component" value="Unassembled WGS sequence"/>
</dbReference>
<comment type="catalytic activity">
    <reaction evidence="1 6">
        <text>7,8-dihydroneopterin = 6-hydroxymethyl-7,8-dihydropterin + glycolaldehyde</text>
        <dbReference type="Rhea" id="RHEA:10540"/>
        <dbReference type="ChEBI" id="CHEBI:17001"/>
        <dbReference type="ChEBI" id="CHEBI:17071"/>
        <dbReference type="ChEBI" id="CHEBI:44841"/>
        <dbReference type="EC" id="4.1.2.25"/>
    </reaction>
</comment>
<keyword evidence="5 6" id="KW-0456">Lyase</keyword>
<reference evidence="9" key="1">
    <citation type="submission" date="2016-11" db="EMBL/GenBank/DDBJ databases">
        <authorList>
            <person name="Varghese N."/>
            <person name="Submissions S."/>
        </authorList>
    </citation>
    <scope>NUCLEOTIDE SEQUENCE [LARGE SCALE GENOMIC DNA]</scope>
    <source>
        <strain evidence="9">USBA-503</strain>
    </source>
</reference>
<dbReference type="PANTHER" id="PTHR42844">
    <property type="entry name" value="DIHYDRONEOPTERIN ALDOLASE 1-RELATED"/>
    <property type="match status" value="1"/>
</dbReference>
<dbReference type="UniPathway" id="UPA00077">
    <property type="reaction ID" value="UER00154"/>
</dbReference>
<evidence type="ECO:0000256" key="3">
    <source>
        <dbReference type="ARBA" id="ARBA00005708"/>
    </source>
</evidence>
<dbReference type="PANTHER" id="PTHR42844:SF1">
    <property type="entry name" value="DIHYDRONEOPTERIN ALDOLASE 1-RELATED"/>
    <property type="match status" value="1"/>
</dbReference>
<dbReference type="Pfam" id="PF02152">
    <property type="entry name" value="FolB"/>
    <property type="match status" value="1"/>
</dbReference>
<dbReference type="GO" id="GO:0046656">
    <property type="term" value="P:folic acid biosynthetic process"/>
    <property type="evidence" value="ECO:0007669"/>
    <property type="project" value="UniProtKB-UniRule"/>
</dbReference>
<evidence type="ECO:0000313" key="9">
    <source>
        <dbReference type="Proteomes" id="UP000184016"/>
    </source>
</evidence>
<evidence type="ECO:0000256" key="1">
    <source>
        <dbReference type="ARBA" id="ARBA00001353"/>
    </source>
</evidence>
<dbReference type="RefSeq" id="WP_072872831.1">
    <property type="nucleotide sequence ID" value="NZ_FRAF01000002.1"/>
</dbReference>
<dbReference type="FunFam" id="3.30.1130.10:FF:000003">
    <property type="entry name" value="7,8-dihydroneopterin aldolase"/>
    <property type="match status" value="1"/>
</dbReference>
<keyword evidence="4 6" id="KW-0289">Folate biosynthesis</keyword>